<evidence type="ECO:0000313" key="8">
    <source>
        <dbReference type="Proteomes" id="UP000032740"/>
    </source>
</evidence>
<feature type="transmembrane region" description="Helical" evidence="6">
    <location>
        <begin position="38"/>
        <end position="60"/>
    </location>
</feature>
<evidence type="ECO:0000256" key="5">
    <source>
        <dbReference type="ARBA" id="ARBA00023136"/>
    </source>
</evidence>
<organism evidence="7 8">
    <name type="scientific">Alteracholeplasma palmae (strain ATCC 49389 / J233)</name>
    <name type="common">Acholeplasma palmae</name>
    <dbReference type="NCBI Taxonomy" id="1318466"/>
    <lineage>
        <taxon>Bacteria</taxon>
        <taxon>Bacillati</taxon>
        <taxon>Mycoplasmatota</taxon>
        <taxon>Mollicutes</taxon>
        <taxon>Acholeplasmatales</taxon>
        <taxon>Acholeplasmataceae</taxon>
        <taxon>Acholeplasma</taxon>
    </lineage>
</organism>
<keyword evidence="8" id="KW-1185">Reference proteome</keyword>
<dbReference type="AlphaFoldDB" id="U4KLE2"/>
<evidence type="ECO:0008006" key="9">
    <source>
        <dbReference type="Google" id="ProtNLM"/>
    </source>
</evidence>
<feature type="transmembrane region" description="Helical" evidence="6">
    <location>
        <begin position="234"/>
        <end position="251"/>
    </location>
</feature>
<gene>
    <name evidence="7" type="ORF">BN85410510</name>
</gene>
<dbReference type="EMBL" id="FO681347">
    <property type="protein sequence ID" value="CCV64628.1"/>
    <property type="molecule type" value="Genomic_DNA"/>
</dbReference>
<feature type="transmembrane region" description="Helical" evidence="6">
    <location>
        <begin position="172"/>
        <end position="199"/>
    </location>
</feature>
<feature type="transmembrane region" description="Helical" evidence="6">
    <location>
        <begin position="142"/>
        <end position="166"/>
    </location>
</feature>
<dbReference type="STRING" id="1318466.BN85410510"/>
<keyword evidence="5 6" id="KW-0472">Membrane</keyword>
<evidence type="ECO:0000256" key="1">
    <source>
        <dbReference type="ARBA" id="ARBA00004141"/>
    </source>
</evidence>
<dbReference type="Pfam" id="PF01940">
    <property type="entry name" value="DUF92"/>
    <property type="match status" value="1"/>
</dbReference>
<comment type="subcellular location">
    <subcellularLocation>
        <location evidence="1">Membrane</location>
        <topology evidence="1">Multi-pass membrane protein</topology>
    </subcellularLocation>
</comment>
<proteinExistence type="inferred from homology"/>
<accession>U4KLE2</accession>
<dbReference type="PANTHER" id="PTHR13353:SF5">
    <property type="entry name" value="TRANSMEMBRANE PROTEIN 19"/>
    <property type="match status" value="1"/>
</dbReference>
<evidence type="ECO:0000256" key="4">
    <source>
        <dbReference type="ARBA" id="ARBA00022989"/>
    </source>
</evidence>
<evidence type="ECO:0000313" key="7">
    <source>
        <dbReference type="EMBL" id="CCV64628.1"/>
    </source>
</evidence>
<dbReference type="InterPro" id="IPR002794">
    <property type="entry name" value="DUF92_TMEM19"/>
</dbReference>
<dbReference type="RefSeq" id="WP_026661080.1">
    <property type="nucleotide sequence ID" value="NC_022538.1"/>
</dbReference>
<name>U4KLE2_ALTPJ</name>
<dbReference type="PANTHER" id="PTHR13353">
    <property type="entry name" value="TRANSMEMBRANE PROTEIN 19"/>
    <property type="match status" value="1"/>
</dbReference>
<evidence type="ECO:0000256" key="3">
    <source>
        <dbReference type="ARBA" id="ARBA00022692"/>
    </source>
</evidence>
<reference evidence="7 8" key="1">
    <citation type="journal article" date="2013" name="J. Mol. Microbiol. Biotechnol.">
        <title>Analysis of the Complete Genomes of Acholeplasma brassicae , A. palmae and A. laidlawii and Their Comparison to the Obligate Parasites from ' Candidatus Phytoplasma'.</title>
        <authorList>
            <person name="Kube M."/>
            <person name="Siewert C."/>
            <person name="Migdoll A.M."/>
            <person name="Duduk B."/>
            <person name="Holz S."/>
            <person name="Rabus R."/>
            <person name="Seemuller E."/>
            <person name="Mitrovic J."/>
            <person name="Muller I."/>
            <person name="Buttner C."/>
            <person name="Reinhardt R."/>
        </authorList>
    </citation>
    <scope>NUCLEOTIDE SEQUENCE [LARGE SCALE GENOMIC DNA]</scope>
    <source>
        <strain evidence="7 8">J233</strain>
    </source>
</reference>
<feature type="transmembrane region" description="Helical" evidence="6">
    <location>
        <begin position="96"/>
        <end position="114"/>
    </location>
</feature>
<dbReference type="HOGENOM" id="CLU_036918_2_1_14"/>
<feature type="transmembrane region" description="Helical" evidence="6">
    <location>
        <begin position="72"/>
        <end position="90"/>
    </location>
</feature>
<keyword evidence="4 6" id="KW-1133">Transmembrane helix</keyword>
<comment type="similarity">
    <text evidence="2">Belongs to the TMEM19 family.</text>
</comment>
<dbReference type="KEGG" id="apal:BN85410510"/>
<dbReference type="GO" id="GO:0016020">
    <property type="term" value="C:membrane"/>
    <property type="evidence" value="ECO:0007669"/>
    <property type="project" value="UniProtKB-SubCell"/>
</dbReference>
<sequence>MNFLIGFLLSVLVAGLAYYKHALNVSGFLSASVVGTLIYGFGTYVIFALLMLFFITSSIFTKNKVKSRGRNGIQVIVNSGMALIFSLAYYISNHEFFLLISATSIAVSTADTWASELGKYSKGSTVSIINFKKIDKGQSGGISVLGTVASLLGGLLIAVSFLLMTWNSFSIIPWYLTILFIMLGGFVGSVVDSILGILIQEKYMNLKTNQITEVFDNKSQYRLISGIKYINNDMVNLLTSVIVTCASTLFLL</sequence>
<keyword evidence="3 6" id="KW-0812">Transmembrane</keyword>
<evidence type="ECO:0000256" key="2">
    <source>
        <dbReference type="ARBA" id="ARBA00009012"/>
    </source>
</evidence>
<protein>
    <recommendedName>
        <fullName evidence="9">Integral membrane protein</fullName>
    </recommendedName>
</protein>
<dbReference type="Proteomes" id="UP000032740">
    <property type="component" value="Chromosome"/>
</dbReference>
<evidence type="ECO:0000256" key="6">
    <source>
        <dbReference type="SAM" id="Phobius"/>
    </source>
</evidence>
<dbReference type="OrthoDB" id="9808500at2"/>